<evidence type="ECO:0000259" key="1">
    <source>
        <dbReference type="Pfam" id="PF13020"/>
    </source>
</evidence>
<dbReference type="EMBL" id="WTZA01000001">
    <property type="protein sequence ID" value="MXO75130.1"/>
    <property type="molecule type" value="Genomic_DNA"/>
</dbReference>
<dbReference type="InterPro" id="IPR024975">
    <property type="entry name" value="NOV_C"/>
</dbReference>
<dbReference type="OrthoDB" id="7833680at2"/>
<evidence type="ECO:0000313" key="2">
    <source>
        <dbReference type="EMBL" id="MXO75130.1"/>
    </source>
</evidence>
<dbReference type="Proteomes" id="UP000439522">
    <property type="component" value="Unassembled WGS sequence"/>
</dbReference>
<dbReference type="RefSeq" id="WP_160610810.1">
    <property type="nucleotide sequence ID" value="NZ_WTZA01000001.1"/>
</dbReference>
<accession>A0A6I4TGD9</accession>
<dbReference type="Pfam" id="PF13020">
    <property type="entry name" value="NOV_C"/>
    <property type="match status" value="1"/>
</dbReference>
<proteinExistence type="predicted"/>
<name>A0A6I4TGD9_9SPHN</name>
<organism evidence="2 3">
    <name type="scientific">Tsuneonella aeria</name>
    <dbReference type="NCBI Taxonomy" id="1837929"/>
    <lineage>
        <taxon>Bacteria</taxon>
        <taxon>Pseudomonadati</taxon>
        <taxon>Pseudomonadota</taxon>
        <taxon>Alphaproteobacteria</taxon>
        <taxon>Sphingomonadales</taxon>
        <taxon>Erythrobacteraceae</taxon>
        <taxon>Tsuneonella</taxon>
    </lineage>
</organism>
<keyword evidence="3" id="KW-1185">Reference proteome</keyword>
<feature type="domain" description="Protein NO VEIN C-terminal" evidence="1">
    <location>
        <begin position="155"/>
        <end position="243"/>
    </location>
</feature>
<dbReference type="AlphaFoldDB" id="A0A6I4TGD9"/>
<protein>
    <submittedName>
        <fullName evidence="2">DUF3883 domain-containing protein</fullName>
    </submittedName>
</protein>
<reference evidence="2 3" key="1">
    <citation type="submission" date="2019-12" db="EMBL/GenBank/DDBJ databases">
        <title>Genomic-based taxomic classification of the family Erythrobacteraceae.</title>
        <authorList>
            <person name="Xu L."/>
        </authorList>
    </citation>
    <scope>NUCLEOTIDE SEQUENCE [LARGE SCALE GENOMIC DNA]</scope>
    <source>
        <strain evidence="2 3">100921-2</strain>
    </source>
</reference>
<sequence>MIASSDIPAEFRMSAFTAAIGICRYLRDHPGTAAEDAALALRRSDADFAGADFTGGLTLVGRLPEDLALADISVFIREALSALIEVHRPWWIKLSPYGRQRLASALTLDEQQTFRAAGLYDPQPSSEAIEWWDRLAAQARADQDERLGAQGRRAELLSLNHEIERMKTEGIQLAPVWTALDDNAAGYDIRSYSKTLYGIANLLIEVKSTSRTPPRIILTRGEWEAAQKYQAAYTFHIWQFPDETLTIRTVQDISAHIPDDRGEGAWQKVEIII</sequence>
<evidence type="ECO:0000313" key="3">
    <source>
        <dbReference type="Proteomes" id="UP000439522"/>
    </source>
</evidence>
<gene>
    <name evidence="2" type="ORF">GRI40_07865</name>
</gene>
<comment type="caution">
    <text evidence="2">The sequence shown here is derived from an EMBL/GenBank/DDBJ whole genome shotgun (WGS) entry which is preliminary data.</text>
</comment>